<feature type="transmembrane region" description="Helical" evidence="2">
    <location>
        <begin position="96"/>
        <end position="118"/>
    </location>
</feature>
<name>A0ABU9WY24_9MICC</name>
<organism evidence="3 4">
    <name type="scientific">Sinomonas halotolerans</name>
    <dbReference type="NCBI Taxonomy" id="1644133"/>
    <lineage>
        <taxon>Bacteria</taxon>
        <taxon>Bacillati</taxon>
        <taxon>Actinomycetota</taxon>
        <taxon>Actinomycetes</taxon>
        <taxon>Micrococcales</taxon>
        <taxon>Micrococcaceae</taxon>
        <taxon>Sinomonas</taxon>
    </lineage>
</organism>
<keyword evidence="2" id="KW-0472">Membrane</keyword>
<feature type="transmembrane region" description="Helical" evidence="2">
    <location>
        <begin position="130"/>
        <end position="150"/>
    </location>
</feature>
<protein>
    <recommendedName>
        <fullName evidence="5">DUF4190 domain-containing protein</fullName>
    </recommendedName>
</protein>
<evidence type="ECO:0008006" key="5">
    <source>
        <dbReference type="Google" id="ProtNLM"/>
    </source>
</evidence>
<gene>
    <name evidence="3" type="ORF">ABCQ75_05365</name>
</gene>
<keyword evidence="4" id="KW-1185">Reference proteome</keyword>
<sequence>MSTPGPAPRRNPYRDPSAYWPDGVPPGGTGAPRGGELVRGPGIPSSSAPQPRPVPDAGRSTAEPRGLRPRRPASRLATVLGGAALGFGLMSVTLGLVPWIGALLAALPLAFSVLSAWGSFARSRMRAARVSAMAVAGAALSVLHVVTLFVR</sequence>
<evidence type="ECO:0000256" key="1">
    <source>
        <dbReference type="SAM" id="MobiDB-lite"/>
    </source>
</evidence>
<evidence type="ECO:0000313" key="3">
    <source>
        <dbReference type="EMBL" id="MEN2743966.1"/>
    </source>
</evidence>
<dbReference type="Proteomes" id="UP001422074">
    <property type="component" value="Unassembled WGS sequence"/>
</dbReference>
<keyword evidence="2" id="KW-0812">Transmembrane</keyword>
<evidence type="ECO:0000256" key="2">
    <source>
        <dbReference type="SAM" id="Phobius"/>
    </source>
</evidence>
<evidence type="ECO:0000313" key="4">
    <source>
        <dbReference type="Proteomes" id="UP001422074"/>
    </source>
</evidence>
<dbReference type="RefSeq" id="WP_345883631.1">
    <property type="nucleotide sequence ID" value="NZ_JBDFRB010000003.1"/>
</dbReference>
<feature type="transmembrane region" description="Helical" evidence="2">
    <location>
        <begin position="73"/>
        <end position="90"/>
    </location>
</feature>
<comment type="caution">
    <text evidence="3">The sequence shown here is derived from an EMBL/GenBank/DDBJ whole genome shotgun (WGS) entry which is preliminary data.</text>
</comment>
<feature type="region of interest" description="Disordered" evidence="1">
    <location>
        <begin position="1"/>
        <end position="73"/>
    </location>
</feature>
<dbReference type="EMBL" id="JBDFRB010000003">
    <property type="protein sequence ID" value="MEN2743966.1"/>
    <property type="molecule type" value="Genomic_DNA"/>
</dbReference>
<proteinExistence type="predicted"/>
<reference evidence="3 4" key="1">
    <citation type="submission" date="2024-05" db="EMBL/GenBank/DDBJ databases">
        <title>Sinomonas sp. nov., isolated from a waste landfill.</title>
        <authorList>
            <person name="Zhao Y."/>
        </authorList>
    </citation>
    <scope>NUCLEOTIDE SEQUENCE [LARGE SCALE GENOMIC DNA]</scope>
    <source>
        <strain evidence="3 4">CCTCC AB2014300</strain>
    </source>
</reference>
<accession>A0ABU9WY24</accession>
<keyword evidence="2" id="KW-1133">Transmembrane helix</keyword>